<evidence type="ECO:0000259" key="1">
    <source>
        <dbReference type="Pfam" id="PF13304"/>
    </source>
</evidence>
<dbReference type="PIRSF" id="PIRSF034888">
    <property type="entry name" value="P-loop_UCP034888"/>
    <property type="match status" value="1"/>
</dbReference>
<dbReference type="Pfam" id="PF13304">
    <property type="entry name" value="AAA_21"/>
    <property type="match status" value="1"/>
</dbReference>
<feature type="domain" description="ATPase AAA-type core" evidence="1">
    <location>
        <begin position="7"/>
        <end position="353"/>
    </location>
</feature>
<keyword evidence="3" id="KW-1185">Reference proteome</keyword>
<proteinExistence type="predicted"/>
<name>A0ABW5GYF5_9PSEU</name>
<sequence length="428" mass="47335">MLDIAPLTLISGANSSGKSSFMQPFLMLKQTVEAQFDPGALLIHGPNVQLTSWLQGLSRGKSRADVAEYLKIAIKLGSASVCNTYSYSQSQGLTLSESEYVNMDSAIRVSKTSSSESLIKRFPSEVIEYQRERRVLWDSEAQPDSLKLSPYREHCFLDVEVNNRRTARGFGLVSQTGFGSSDYSRFLRDIIHVPGLRGNPERTYTSSAAGIRYPGTMELYVASVIHKWGLDEHVGKNKLIALGDDLRHLGLTWKVKAQRIDDIRLELLVGRMPTSQASGANDLVNIADVGFGVSQTLPILVALHAAIPGQIVYIEQPETHLHPKAQTRLGDVIVAASKRGVRVVVETHSSLLLRSIQTAIAKKQILPERVSLNWFSRDPQTGFTRVDKAELDALGRFGGWPVDFDEVADEADWEFLNAVQEASARETQ</sequence>
<dbReference type="SUPFAM" id="SSF52540">
    <property type="entry name" value="P-loop containing nucleoside triphosphate hydrolases"/>
    <property type="match status" value="1"/>
</dbReference>
<dbReference type="InterPro" id="IPR027417">
    <property type="entry name" value="P-loop_NTPase"/>
</dbReference>
<organism evidence="2 3">
    <name type="scientific">Amycolatopsis silviterrae</name>
    <dbReference type="NCBI Taxonomy" id="1656914"/>
    <lineage>
        <taxon>Bacteria</taxon>
        <taxon>Bacillati</taxon>
        <taxon>Actinomycetota</taxon>
        <taxon>Actinomycetes</taxon>
        <taxon>Pseudonocardiales</taxon>
        <taxon>Pseudonocardiaceae</taxon>
        <taxon>Amycolatopsis</taxon>
    </lineage>
</organism>
<protein>
    <submittedName>
        <fullName evidence="2">AAA family ATPase</fullName>
    </submittedName>
</protein>
<dbReference type="InterPro" id="IPR014592">
    <property type="entry name" value="P-loop_UCP034888"/>
</dbReference>
<dbReference type="Proteomes" id="UP001597483">
    <property type="component" value="Unassembled WGS sequence"/>
</dbReference>
<dbReference type="RefSeq" id="WP_378299553.1">
    <property type="nucleotide sequence ID" value="NZ_JBHUKS010000002.1"/>
</dbReference>
<evidence type="ECO:0000313" key="3">
    <source>
        <dbReference type="Proteomes" id="UP001597483"/>
    </source>
</evidence>
<dbReference type="InterPro" id="IPR003959">
    <property type="entry name" value="ATPase_AAA_core"/>
</dbReference>
<gene>
    <name evidence="2" type="ORF">ACFSVL_01290</name>
</gene>
<evidence type="ECO:0000313" key="2">
    <source>
        <dbReference type="EMBL" id="MFD2466004.1"/>
    </source>
</evidence>
<comment type="caution">
    <text evidence="2">The sequence shown here is derived from an EMBL/GenBank/DDBJ whole genome shotgun (WGS) entry which is preliminary data.</text>
</comment>
<reference evidence="3" key="1">
    <citation type="journal article" date="2019" name="Int. J. Syst. Evol. Microbiol.">
        <title>The Global Catalogue of Microorganisms (GCM) 10K type strain sequencing project: providing services to taxonomists for standard genome sequencing and annotation.</title>
        <authorList>
            <consortium name="The Broad Institute Genomics Platform"/>
            <consortium name="The Broad Institute Genome Sequencing Center for Infectious Disease"/>
            <person name="Wu L."/>
            <person name="Ma J."/>
        </authorList>
    </citation>
    <scope>NUCLEOTIDE SEQUENCE [LARGE SCALE GENOMIC DNA]</scope>
    <source>
        <strain evidence="3">CGMCC 4.7641</strain>
    </source>
</reference>
<accession>A0ABW5GYF5</accession>
<dbReference type="PANTHER" id="PTHR43581">
    <property type="entry name" value="ATP/GTP PHOSPHATASE"/>
    <property type="match status" value="1"/>
</dbReference>
<dbReference type="PANTHER" id="PTHR43581:SF2">
    <property type="entry name" value="EXCINUCLEASE ATPASE SUBUNIT"/>
    <property type="match status" value="1"/>
</dbReference>
<dbReference type="EMBL" id="JBHUKS010000002">
    <property type="protein sequence ID" value="MFD2466004.1"/>
    <property type="molecule type" value="Genomic_DNA"/>
</dbReference>
<dbReference type="InterPro" id="IPR051396">
    <property type="entry name" value="Bact_Antivir_Def_Nuclease"/>
</dbReference>